<dbReference type="GO" id="GO:0016301">
    <property type="term" value="F:kinase activity"/>
    <property type="evidence" value="ECO:0007669"/>
    <property type="project" value="UniProtKB-KW"/>
</dbReference>
<evidence type="ECO:0000256" key="2">
    <source>
        <dbReference type="ARBA" id="ARBA00022741"/>
    </source>
</evidence>
<name>A0ABP7SNA9_9ACTN</name>
<feature type="domain" description="Protein kinase" evidence="7">
    <location>
        <begin position="22"/>
        <end position="271"/>
    </location>
</feature>
<dbReference type="Gene3D" id="2.40.10.480">
    <property type="match status" value="1"/>
</dbReference>
<evidence type="ECO:0000256" key="3">
    <source>
        <dbReference type="ARBA" id="ARBA00022777"/>
    </source>
</evidence>
<dbReference type="Gene3D" id="1.10.510.10">
    <property type="entry name" value="Transferase(Phosphotransferase) domain 1"/>
    <property type="match status" value="1"/>
</dbReference>
<dbReference type="Gene3D" id="2.130.10.10">
    <property type="entry name" value="YVTN repeat-like/Quinoprotein amine dehydrogenase"/>
    <property type="match status" value="1"/>
</dbReference>
<evidence type="ECO:0000256" key="5">
    <source>
        <dbReference type="PROSITE-ProRule" id="PRU10141"/>
    </source>
</evidence>
<evidence type="ECO:0000313" key="8">
    <source>
        <dbReference type="EMBL" id="GAA4014152.1"/>
    </source>
</evidence>
<comment type="caution">
    <text evidence="8">The sequence shown here is derived from an EMBL/GenBank/DDBJ whole genome shotgun (WGS) entry which is preliminary data.</text>
</comment>
<organism evidence="8 9">
    <name type="scientific">Streptomyces plumbiresistens</name>
    <dbReference type="NCBI Taxonomy" id="511811"/>
    <lineage>
        <taxon>Bacteria</taxon>
        <taxon>Bacillati</taxon>
        <taxon>Actinomycetota</taxon>
        <taxon>Actinomycetes</taxon>
        <taxon>Kitasatosporales</taxon>
        <taxon>Streptomycetaceae</taxon>
        <taxon>Streptomyces</taxon>
    </lineage>
</organism>
<dbReference type="InterPro" id="IPR018391">
    <property type="entry name" value="PQQ_b-propeller_rpt"/>
</dbReference>
<evidence type="ECO:0000313" key="9">
    <source>
        <dbReference type="Proteomes" id="UP001500456"/>
    </source>
</evidence>
<evidence type="ECO:0000256" key="4">
    <source>
        <dbReference type="ARBA" id="ARBA00022840"/>
    </source>
</evidence>
<dbReference type="Gene3D" id="3.30.200.20">
    <property type="entry name" value="Phosphorylase Kinase, domain 1"/>
    <property type="match status" value="1"/>
</dbReference>
<dbReference type="InterPro" id="IPR017441">
    <property type="entry name" value="Protein_kinase_ATP_BS"/>
</dbReference>
<dbReference type="Pfam" id="PF13360">
    <property type="entry name" value="PQQ_2"/>
    <property type="match status" value="2"/>
</dbReference>
<evidence type="ECO:0000256" key="6">
    <source>
        <dbReference type="SAM" id="MobiDB-lite"/>
    </source>
</evidence>
<dbReference type="InterPro" id="IPR011009">
    <property type="entry name" value="Kinase-like_dom_sf"/>
</dbReference>
<feature type="binding site" evidence="5">
    <location>
        <position position="50"/>
    </location>
    <ligand>
        <name>ATP</name>
        <dbReference type="ChEBI" id="CHEBI:30616"/>
    </ligand>
</feature>
<keyword evidence="2 5" id="KW-0547">Nucleotide-binding</keyword>
<dbReference type="SMART" id="SM00564">
    <property type="entry name" value="PQQ"/>
    <property type="match status" value="5"/>
</dbReference>
<dbReference type="InterPro" id="IPR008271">
    <property type="entry name" value="Ser/Thr_kinase_AS"/>
</dbReference>
<dbReference type="PANTHER" id="PTHR43289">
    <property type="entry name" value="MITOGEN-ACTIVATED PROTEIN KINASE KINASE KINASE 20-RELATED"/>
    <property type="match status" value="1"/>
</dbReference>
<keyword evidence="1" id="KW-0808">Transferase</keyword>
<dbReference type="InterPro" id="IPR011047">
    <property type="entry name" value="Quinoprotein_ADH-like_sf"/>
</dbReference>
<dbReference type="PANTHER" id="PTHR43289:SF34">
    <property type="entry name" value="SERINE_THREONINE-PROTEIN KINASE YBDM-RELATED"/>
    <property type="match status" value="1"/>
</dbReference>
<keyword evidence="9" id="KW-1185">Reference proteome</keyword>
<dbReference type="CDD" id="cd14014">
    <property type="entry name" value="STKc_PknB_like"/>
    <property type="match status" value="1"/>
</dbReference>
<keyword evidence="3 8" id="KW-0418">Kinase</keyword>
<dbReference type="PROSITE" id="PS00108">
    <property type="entry name" value="PROTEIN_KINASE_ST"/>
    <property type="match status" value="1"/>
</dbReference>
<reference evidence="9" key="1">
    <citation type="journal article" date="2019" name="Int. J. Syst. Evol. Microbiol.">
        <title>The Global Catalogue of Microorganisms (GCM) 10K type strain sequencing project: providing services to taxonomists for standard genome sequencing and annotation.</title>
        <authorList>
            <consortium name="The Broad Institute Genomics Platform"/>
            <consortium name="The Broad Institute Genome Sequencing Center for Infectious Disease"/>
            <person name="Wu L."/>
            <person name="Ma J."/>
        </authorList>
    </citation>
    <scope>NUCLEOTIDE SEQUENCE [LARGE SCALE GENOMIC DNA]</scope>
    <source>
        <strain evidence="9">JCM 16924</strain>
    </source>
</reference>
<dbReference type="InterPro" id="IPR000719">
    <property type="entry name" value="Prot_kinase_dom"/>
</dbReference>
<protein>
    <submittedName>
        <fullName evidence="8">Serine/threonine-protein kinase</fullName>
    </submittedName>
</protein>
<dbReference type="SMART" id="SM00220">
    <property type="entry name" value="S_TKc"/>
    <property type="match status" value="1"/>
</dbReference>
<dbReference type="RefSeq" id="WP_345568389.1">
    <property type="nucleotide sequence ID" value="NZ_BAAAZX010000022.1"/>
</dbReference>
<dbReference type="Proteomes" id="UP001500456">
    <property type="component" value="Unassembled WGS sequence"/>
</dbReference>
<dbReference type="InterPro" id="IPR015943">
    <property type="entry name" value="WD40/YVTN_repeat-like_dom_sf"/>
</dbReference>
<dbReference type="PROSITE" id="PS00107">
    <property type="entry name" value="PROTEIN_KINASE_ATP"/>
    <property type="match status" value="1"/>
</dbReference>
<dbReference type="Pfam" id="PF00069">
    <property type="entry name" value="Pkinase"/>
    <property type="match status" value="1"/>
</dbReference>
<dbReference type="SUPFAM" id="SSF50998">
    <property type="entry name" value="Quinoprotein alcohol dehydrogenase-like"/>
    <property type="match status" value="2"/>
</dbReference>
<sequence>MGDRHTPLSTGESEPVGSIGGYTLVDRLGSGGMGVVHLARAASGRQVAVKVVHAQYAQDEEFRARFRQEVAAARRVSGAFTAPVVDADPDAELPWMATLYVPGRTLEDIVAKEGALGGAELRTLALGLVEALRDIHRAGVVHRDLKPSNVLMAEDGPRVIDFGISRAADNQALTVTGRLIGTPPFMSPEQFASPRDVTAASDVFSLGSLLVYAATGNRPFEGESPYMTGYQVVHEQPALDGVHEPLLGIVEHCLDKNPAARPRLDDLHRLFVTLPDTAAGASVAAGPPTVPGGRRAARRHGATTAVAGPARRGSRTRRLVVLAAALAVTVVGGSVYHLVSSVETTEGTPVARTSASLGPALPTGWQPWQASLVRAVKDESLIVNVDSVDSGCVAGGPSVYCAGTGFTVARIDAASGRVAWRFGSSPQSSDRPLGVRDGIVYGADVPDVTEVRSTRRLFALDADTGKRLWTREVDAGRTVALFDGGVLAMSDGAAEFVAVNGRTGKDLWRTPATSSAGTACDALVLGGVPYGVCADADDPTQGPTGLLRLDPADGTPHELDALPLGAVPLGAVGGQPLFALPQQAEWESDDGRDEAYKTLLRVNPAGGAAVRTPLAGIPRGTATLVGGAVYFVRPDGTVTANRVTDGARLWQRETQLENLSAPVLSTTYDHLYFANRYGRLLALDRKTGAVRWTTDKLDDPGTSAQDRIPSVLLVKDAIVAVAGDTAFSVRPDRAGTP</sequence>
<accession>A0ABP7SNA9</accession>
<keyword evidence="4 5" id="KW-0067">ATP-binding</keyword>
<gene>
    <name evidence="8" type="ORF">GCM10022232_65900</name>
</gene>
<dbReference type="SUPFAM" id="SSF56112">
    <property type="entry name" value="Protein kinase-like (PK-like)"/>
    <property type="match status" value="1"/>
</dbReference>
<evidence type="ECO:0000256" key="1">
    <source>
        <dbReference type="ARBA" id="ARBA00022679"/>
    </source>
</evidence>
<dbReference type="EMBL" id="BAAAZX010000022">
    <property type="protein sequence ID" value="GAA4014152.1"/>
    <property type="molecule type" value="Genomic_DNA"/>
</dbReference>
<evidence type="ECO:0000259" key="7">
    <source>
        <dbReference type="PROSITE" id="PS50011"/>
    </source>
</evidence>
<dbReference type="InterPro" id="IPR002372">
    <property type="entry name" value="PQQ_rpt_dom"/>
</dbReference>
<feature type="region of interest" description="Disordered" evidence="6">
    <location>
        <begin position="282"/>
        <end position="310"/>
    </location>
</feature>
<proteinExistence type="predicted"/>
<dbReference type="PROSITE" id="PS50011">
    <property type="entry name" value="PROTEIN_KINASE_DOM"/>
    <property type="match status" value="1"/>
</dbReference>